<evidence type="ECO:0000256" key="2">
    <source>
        <dbReference type="SAM" id="Phobius"/>
    </source>
</evidence>
<evidence type="ECO:0000313" key="4">
    <source>
        <dbReference type="Proteomes" id="UP000613580"/>
    </source>
</evidence>
<dbReference type="AlphaFoldDB" id="A0A8H6RYB1"/>
<reference evidence="3" key="1">
    <citation type="submission" date="2020-05" db="EMBL/GenBank/DDBJ databases">
        <title>Mycena genomes resolve the evolution of fungal bioluminescence.</title>
        <authorList>
            <person name="Tsai I.J."/>
        </authorList>
    </citation>
    <scope>NUCLEOTIDE SEQUENCE</scope>
    <source>
        <strain evidence="3">110903Hualien_Pintung</strain>
    </source>
</reference>
<keyword evidence="2" id="KW-1133">Transmembrane helix</keyword>
<name>A0A8H6RYB1_MYCCL</name>
<comment type="caution">
    <text evidence="3">The sequence shown here is derived from an EMBL/GenBank/DDBJ whole genome shotgun (WGS) entry which is preliminary data.</text>
</comment>
<keyword evidence="2" id="KW-0472">Membrane</keyword>
<proteinExistence type="predicted"/>
<keyword evidence="4" id="KW-1185">Reference proteome</keyword>
<sequence length="644" mass="68610">MSSSNDVEGSPQPIDKGKRRADDTEATERTPLLGSHSGAPPDDPPPTVVRQRLRSKLTTVFLVSLVLTIVVFAGAGLLAWSYASRASDISTDAIIHDGLVFRGPDRVDVLSVSGDGGIRLQVSGRMGFDAGAVLGVNAEADDGFFEDIWKAVGRWGIRSLDRVSVSTSTASIMSQGIVLATVETSPLVVPLTANPPSDKRWLTPFSTPLLIRPTTNTTALVDFVREAWRDGWAAVRVDLSNVDVRGGAFSEGSWRRWFHQSLSDVGAALKIEIPPIPGLPHADIPTLAQLVTLQTFSLHSTDNGSLELDAVATIPNPAPPSFNLTAPPLPFTIILPPNVHIASVSTLPFTLTHPNISLLIEGDVLPLPAHAMPLLSAFLSRYLDGQNNPILVSTPLINDLTLDLEFPAPNPRPRVLRNVTIRDMSIKPVGTIVAASGTVEARVHLPKGMDLKLHVGRVFADVLVFDGDVPDDAEFPAAAAMHVLNDTHPIPPAPSLPDPLPPHAFARIRPDAWLPSLSGPVLDHGSPDSGAVYAIQAHLVDVPLDVLPGRQKEFSGFVSKVVFGSGDGAKAGILGVAAVGVEVDGLDREVGEMELTGLPFRGSVVVGKKGMKRDWGLADGVERTREEVERALRKLISEVLGWAG</sequence>
<feature type="transmembrane region" description="Helical" evidence="2">
    <location>
        <begin position="60"/>
        <end position="83"/>
    </location>
</feature>
<evidence type="ECO:0000313" key="3">
    <source>
        <dbReference type="EMBL" id="KAF7290000.1"/>
    </source>
</evidence>
<protein>
    <submittedName>
        <fullName evidence="3">Uncharacterized protein</fullName>
    </submittedName>
</protein>
<accession>A0A8H6RYB1</accession>
<organism evidence="3 4">
    <name type="scientific">Mycena chlorophos</name>
    <name type="common">Agaric fungus</name>
    <name type="synonym">Agaricus chlorophos</name>
    <dbReference type="NCBI Taxonomy" id="658473"/>
    <lineage>
        <taxon>Eukaryota</taxon>
        <taxon>Fungi</taxon>
        <taxon>Dikarya</taxon>
        <taxon>Basidiomycota</taxon>
        <taxon>Agaricomycotina</taxon>
        <taxon>Agaricomycetes</taxon>
        <taxon>Agaricomycetidae</taxon>
        <taxon>Agaricales</taxon>
        <taxon>Marasmiineae</taxon>
        <taxon>Mycenaceae</taxon>
        <taxon>Mycena</taxon>
    </lineage>
</organism>
<evidence type="ECO:0000256" key="1">
    <source>
        <dbReference type="SAM" id="MobiDB-lite"/>
    </source>
</evidence>
<dbReference type="OrthoDB" id="10039566at2759"/>
<gene>
    <name evidence="3" type="ORF">HMN09_01304700</name>
</gene>
<feature type="region of interest" description="Disordered" evidence="1">
    <location>
        <begin position="1"/>
        <end position="47"/>
    </location>
</feature>
<dbReference type="Proteomes" id="UP000613580">
    <property type="component" value="Unassembled WGS sequence"/>
</dbReference>
<dbReference type="EMBL" id="JACAZE010000027">
    <property type="protein sequence ID" value="KAF7290000.1"/>
    <property type="molecule type" value="Genomic_DNA"/>
</dbReference>
<keyword evidence="2" id="KW-0812">Transmembrane</keyword>